<comment type="caution">
    <text evidence="1">The sequence shown here is derived from an EMBL/GenBank/DDBJ whole genome shotgun (WGS) entry which is preliminary data.</text>
</comment>
<proteinExistence type="predicted"/>
<evidence type="ECO:0000313" key="2">
    <source>
        <dbReference type="Proteomes" id="UP000730482"/>
    </source>
</evidence>
<sequence length="132" mass="13976">MAQMADLRAARTAASDRLGGQLGRLRQEFATRQATEADVKLVADAHMALMDAAAALIASTGRKPCSHGVMGGPACPPCVWNEDTQTVAWARARRDVMKAGGFGPLGSPWDPALERTEGVSAVRPFMKDLGAR</sequence>
<organism evidence="1 2">
    <name type="scientific">Catenulispora pinistramenti</name>
    <dbReference type="NCBI Taxonomy" id="2705254"/>
    <lineage>
        <taxon>Bacteria</taxon>
        <taxon>Bacillati</taxon>
        <taxon>Actinomycetota</taxon>
        <taxon>Actinomycetes</taxon>
        <taxon>Catenulisporales</taxon>
        <taxon>Catenulisporaceae</taxon>
        <taxon>Catenulispora</taxon>
    </lineage>
</organism>
<name>A0ABS5KKB0_9ACTN</name>
<accession>A0ABS5KKB0</accession>
<gene>
    <name evidence="1" type="ORF">KGQ19_04925</name>
</gene>
<dbReference type="RefSeq" id="WP_212007856.1">
    <property type="nucleotide sequence ID" value="NZ_JAAFYZ010000010.1"/>
</dbReference>
<reference evidence="1 2" key="1">
    <citation type="submission" date="2020-02" db="EMBL/GenBank/DDBJ databases">
        <title>Acidophilic actinobacteria isolated from forest soil.</title>
        <authorList>
            <person name="Golinska P."/>
        </authorList>
    </citation>
    <scope>NUCLEOTIDE SEQUENCE [LARGE SCALE GENOMIC DNA]</scope>
    <source>
        <strain evidence="1 2">NL8</strain>
    </source>
</reference>
<keyword evidence="2" id="KW-1185">Reference proteome</keyword>
<dbReference type="Proteomes" id="UP000730482">
    <property type="component" value="Unassembled WGS sequence"/>
</dbReference>
<dbReference type="EMBL" id="JAAFYZ010000010">
    <property type="protein sequence ID" value="MBS2546206.1"/>
    <property type="molecule type" value="Genomic_DNA"/>
</dbReference>
<protein>
    <submittedName>
        <fullName evidence="1">Uncharacterized protein</fullName>
    </submittedName>
</protein>
<evidence type="ECO:0000313" key="1">
    <source>
        <dbReference type="EMBL" id="MBS2546206.1"/>
    </source>
</evidence>